<keyword evidence="2" id="KW-0812">Transmembrane</keyword>
<name>A0A917VU49_9ACTN</name>
<reference evidence="3" key="1">
    <citation type="journal article" date="2014" name="Int. J. Syst. Evol. Microbiol.">
        <title>Complete genome sequence of Corynebacterium casei LMG S-19264T (=DSM 44701T), isolated from a smear-ripened cheese.</title>
        <authorList>
            <consortium name="US DOE Joint Genome Institute (JGI-PGF)"/>
            <person name="Walter F."/>
            <person name="Albersmeier A."/>
            <person name="Kalinowski J."/>
            <person name="Ruckert C."/>
        </authorList>
    </citation>
    <scope>NUCLEOTIDE SEQUENCE</scope>
    <source>
        <strain evidence="3">JCM 13064</strain>
    </source>
</reference>
<keyword evidence="2" id="KW-0472">Membrane</keyword>
<dbReference type="AlphaFoldDB" id="A0A917VU49"/>
<dbReference type="EMBL" id="BMNT01000059">
    <property type="protein sequence ID" value="GGL18002.1"/>
    <property type="molecule type" value="Genomic_DNA"/>
</dbReference>
<reference evidence="3" key="2">
    <citation type="submission" date="2020-09" db="EMBL/GenBank/DDBJ databases">
        <authorList>
            <person name="Sun Q."/>
            <person name="Ohkuma M."/>
        </authorList>
    </citation>
    <scope>NUCLEOTIDE SEQUENCE</scope>
    <source>
        <strain evidence="3">JCM 13064</strain>
    </source>
</reference>
<evidence type="ECO:0000313" key="3">
    <source>
        <dbReference type="EMBL" id="GGL18002.1"/>
    </source>
</evidence>
<organism evidence="3 4">
    <name type="scientific">Sphaerisporangium melleum</name>
    <dbReference type="NCBI Taxonomy" id="321316"/>
    <lineage>
        <taxon>Bacteria</taxon>
        <taxon>Bacillati</taxon>
        <taxon>Actinomycetota</taxon>
        <taxon>Actinomycetes</taxon>
        <taxon>Streptosporangiales</taxon>
        <taxon>Streptosporangiaceae</taxon>
        <taxon>Sphaerisporangium</taxon>
    </lineage>
</organism>
<accession>A0A917VU49</accession>
<protein>
    <submittedName>
        <fullName evidence="3">Uncharacterized protein</fullName>
    </submittedName>
</protein>
<keyword evidence="4" id="KW-1185">Reference proteome</keyword>
<evidence type="ECO:0000256" key="1">
    <source>
        <dbReference type="SAM" id="MobiDB-lite"/>
    </source>
</evidence>
<comment type="caution">
    <text evidence="3">The sequence shown here is derived from an EMBL/GenBank/DDBJ whole genome shotgun (WGS) entry which is preliminary data.</text>
</comment>
<evidence type="ECO:0000313" key="4">
    <source>
        <dbReference type="Proteomes" id="UP000645217"/>
    </source>
</evidence>
<proteinExistence type="predicted"/>
<feature type="region of interest" description="Disordered" evidence="1">
    <location>
        <begin position="252"/>
        <end position="275"/>
    </location>
</feature>
<dbReference type="RefSeq" id="WP_189167381.1">
    <property type="nucleotide sequence ID" value="NZ_BMNT01000059.1"/>
</dbReference>
<dbReference type="Proteomes" id="UP000645217">
    <property type="component" value="Unassembled WGS sequence"/>
</dbReference>
<keyword evidence="2" id="KW-1133">Transmembrane helix</keyword>
<evidence type="ECO:0000256" key="2">
    <source>
        <dbReference type="SAM" id="Phobius"/>
    </source>
</evidence>
<feature type="transmembrane region" description="Helical" evidence="2">
    <location>
        <begin position="20"/>
        <end position="39"/>
    </location>
</feature>
<gene>
    <name evidence="3" type="ORF">GCM10007964_69990</name>
</gene>
<sequence length="275" mass="28495">MTGPDGGGRSLRDRLLSVPGLVMATALTTAVSWGATTLLTRLAARTPPRDAIAISFETDPARMSGIGGTGRVTVIPAGTRTSGDPGVGCDGFHGWAVKNGGVDAESTVVRVILQGKADGAVLVDGIRVQIIRKTPPMGGIPARCPGAGEVAFRAFSVDLDGAPPRVAYESNGGAPFGFTLAKGETEAFTVSASARRATYQWRLRLDVIVDGERETIDVGPPGGFTTTAGPRGASWAWNFSDAWILQRADARPVPSRTVPAGAPLPPIPTARRGSR</sequence>